<dbReference type="InterPro" id="IPR002078">
    <property type="entry name" value="Sigma_54_int"/>
</dbReference>
<feature type="domain" description="Sigma-54 factor interaction" evidence="7">
    <location>
        <begin position="127"/>
        <end position="351"/>
    </location>
</feature>
<dbReference type="Pfam" id="PF25601">
    <property type="entry name" value="AAA_lid_14"/>
    <property type="match status" value="1"/>
</dbReference>
<dbReference type="SMART" id="SM00382">
    <property type="entry name" value="AAA"/>
    <property type="match status" value="1"/>
</dbReference>
<dbReference type="Gene3D" id="3.40.50.300">
    <property type="entry name" value="P-loop containing nucleotide triphosphate hydrolases"/>
    <property type="match status" value="1"/>
</dbReference>
<dbReference type="GO" id="GO:0043565">
    <property type="term" value="F:sequence-specific DNA binding"/>
    <property type="evidence" value="ECO:0007669"/>
    <property type="project" value="InterPro"/>
</dbReference>
<keyword evidence="5" id="KW-0804">Transcription</keyword>
<dbReference type="GO" id="GO:0006355">
    <property type="term" value="P:regulation of DNA-templated transcription"/>
    <property type="evidence" value="ECO:0007669"/>
    <property type="project" value="InterPro"/>
</dbReference>
<dbReference type="SUPFAM" id="SSF46689">
    <property type="entry name" value="Homeodomain-like"/>
    <property type="match status" value="1"/>
</dbReference>
<evidence type="ECO:0000313" key="8">
    <source>
        <dbReference type="EMBL" id="SDU10418.1"/>
    </source>
</evidence>
<keyword evidence="3" id="KW-0805">Transcription regulation</keyword>
<dbReference type="InterPro" id="IPR025943">
    <property type="entry name" value="Sigma_54_int_dom_ATP-bd_2"/>
</dbReference>
<feature type="transmembrane region" description="Helical" evidence="6">
    <location>
        <begin position="43"/>
        <end position="68"/>
    </location>
</feature>
<dbReference type="EMBL" id="FNLL01000004">
    <property type="protein sequence ID" value="SDU10418.1"/>
    <property type="molecule type" value="Genomic_DNA"/>
</dbReference>
<dbReference type="Pfam" id="PF02954">
    <property type="entry name" value="HTH_8"/>
    <property type="match status" value="1"/>
</dbReference>
<evidence type="ECO:0000256" key="6">
    <source>
        <dbReference type="SAM" id="Phobius"/>
    </source>
</evidence>
<name>A0A1H2FTX9_9BACT</name>
<protein>
    <submittedName>
        <fullName evidence="8">Nif-specific regulatory protein</fullName>
    </submittedName>
</protein>
<dbReference type="Pfam" id="PF00158">
    <property type="entry name" value="Sigma54_activat"/>
    <property type="match status" value="1"/>
</dbReference>
<evidence type="ECO:0000259" key="7">
    <source>
        <dbReference type="PROSITE" id="PS50045"/>
    </source>
</evidence>
<sequence>MKKIFFNIYFIVPLIFGLYTVFSFVVTYRITGYFADEHGSGKFFFAAAGCLIFLLSLAIGYVLTRFILKPSETFIEKIKDSQAVRTKETIMDEPEHSPDEMEKFTRIFNQAAHALTNLDNETLFPDIVAKSRAMHQVLAQVAKVARTDATVLICGDSGTGKELVAGSIVEHSSRKDNPFITINCAAVSPNLMESELFGHERGSFTGAVAQKQGCFEQADGGTLFLDEIGDMPLELQVKLLRVLQEQSFLRVGGDTVIKVNVRILAATNKNLETMIRKGSFREELFYRINVFPIFLPPLRERQEDVEVLAIHFLSCNAPGKKFDPAALDLLKGHSWPGNVRELQNIVERAVVLADAESVVGCEHLPDLLKSTRDKVQAFSAGTALKVNGLSLDETLIEFEKTMICEALKSTGGVQVKAANILGIKQRSLWNRVKKYKIDVNAFR</sequence>
<dbReference type="GO" id="GO:0005524">
    <property type="term" value="F:ATP binding"/>
    <property type="evidence" value="ECO:0007669"/>
    <property type="project" value="UniProtKB-KW"/>
</dbReference>
<dbReference type="PANTHER" id="PTHR32071">
    <property type="entry name" value="TRANSCRIPTIONAL REGULATORY PROTEIN"/>
    <property type="match status" value="1"/>
</dbReference>
<proteinExistence type="predicted"/>
<dbReference type="Gene3D" id="1.10.10.60">
    <property type="entry name" value="Homeodomain-like"/>
    <property type="match status" value="1"/>
</dbReference>
<dbReference type="InterPro" id="IPR025944">
    <property type="entry name" value="Sigma_54_int_dom_CS"/>
</dbReference>
<dbReference type="PRINTS" id="PR01590">
    <property type="entry name" value="HTHFIS"/>
</dbReference>
<dbReference type="InterPro" id="IPR002197">
    <property type="entry name" value="HTH_Fis"/>
</dbReference>
<keyword evidence="6" id="KW-0812">Transmembrane</keyword>
<evidence type="ECO:0000313" key="9">
    <source>
        <dbReference type="Proteomes" id="UP000199608"/>
    </source>
</evidence>
<evidence type="ECO:0000256" key="4">
    <source>
        <dbReference type="ARBA" id="ARBA00023125"/>
    </source>
</evidence>
<reference evidence="9" key="1">
    <citation type="submission" date="2016-10" db="EMBL/GenBank/DDBJ databases">
        <authorList>
            <person name="Varghese N."/>
            <person name="Submissions S."/>
        </authorList>
    </citation>
    <scope>NUCLEOTIDE SEQUENCE [LARGE SCALE GENOMIC DNA]</scope>
    <source>
        <strain evidence="9">DSM 3384</strain>
    </source>
</reference>
<keyword evidence="1" id="KW-0547">Nucleotide-binding</keyword>
<keyword evidence="2" id="KW-0067">ATP-binding</keyword>
<evidence type="ECO:0000256" key="3">
    <source>
        <dbReference type="ARBA" id="ARBA00023015"/>
    </source>
</evidence>
<dbReference type="InterPro" id="IPR058031">
    <property type="entry name" value="AAA_lid_NorR"/>
</dbReference>
<dbReference type="FunFam" id="3.40.50.300:FF:000006">
    <property type="entry name" value="DNA-binding transcriptional regulator NtrC"/>
    <property type="match status" value="1"/>
</dbReference>
<feature type="transmembrane region" description="Helical" evidence="6">
    <location>
        <begin position="7"/>
        <end position="31"/>
    </location>
</feature>
<dbReference type="CDD" id="cd00009">
    <property type="entry name" value="AAA"/>
    <property type="match status" value="1"/>
</dbReference>
<organism evidence="8 9">
    <name type="scientific">Desulfobacula phenolica</name>
    <dbReference type="NCBI Taxonomy" id="90732"/>
    <lineage>
        <taxon>Bacteria</taxon>
        <taxon>Pseudomonadati</taxon>
        <taxon>Thermodesulfobacteriota</taxon>
        <taxon>Desulfobacteria</taxon>
        <taxon>Desulfobacterales</taxon>
        <taxon>Desulfobacteraceae</taxon>
        <taxon>Desulfobacula</taxon>
    </lineage>
</organism>
<dbReference type="AlphaFoldDB" id="A0A1H2FTX9"/>
<keyword evidence="4" id="KW-0238">DNA-binding</keyword>
<gene>
    <name evidence="8" type="ORF">SAMN04487931_104322</name>
</gene>
<dbReference type="InterPro" id="IPR027417">
    <property type="entry name" value="P-loop_NTPase"/>
</dbReference>
<dbReference type="InterPro" id="IPR025662">
    <property type="entry name" value="Sigma_54_int_dom_ATP-bd_1"/>
</dbReference>
<dbReference type="PROSITE" id="PS00688">
    <property type="entry name" value="SIGMA54_INTERACT_3"/>
    <property type="match status" value="1"/>
</dbReference>
<dbReference type="Proteomes" id="UP000199608">
    <property type="component" value="Unassembled WGS sequence"/>
</dbReference>
<dbReference type="PROSITE" id="PS00676">
    <property type="entry name" value="SIGMA54_INTERACT_2"/>
    <property type="match status" value="1"/>
</dbReference>
<evidence type="ECO:0000256" key="2">
    <source>
        <dbReference type="ARBA" id="ARBA00022840"/>
    </source>
</evidence>
<evidence type="ECO:0000256" key="5">
    <source>
        <dbReference type="ARBA" id="ARBA00023163"/>
    </source>
</evidence>
<dbReference type="InterPro" id="IPR003593">
    <property type="entry name" value="AAA+_ATPase"/>
</dbReference>
<keyword evidence="6" id="KW-0472">Membrane</keyword>
<dbReference type="PROSITE" id="PS00675">
    <property type="entry name" value="SIGMA54_INTERACT_1"/>
    <property type="match status" value="1"/>
</dbReference>
<keyword evidence="9" id="KW-1185">Reference proteome</keyword>
<dbReference type="RefSeq" id="WP_092232848.1">
    <property type="nucleotide sequence ID" value="NZ_FNLL01000004.1"/>
</dbReference>
<dbReference type="InterPro" id="IPR009057">
    <property type="entry name" value="Homeodomain-like_sf"/>
</dbReference>
<dbReference type="SUPFAM" id="SSF52540">
    <property type="entry name" value="P-loop containing nucleoside triphosphate hydrolases"/>
    <property type="match status" value="1"/>
</dbReference>
<dbReference type="PROSITE" id="PS50045">
    <property type="entry name" value="SIGMA54_INTERACT_4"/>
    <property type="match status" value="1"/>
</dbReference>
<evidence type="ECO:0000256" key="1">
    <source>
        <dbReference type="ARBA" id="ARBA00022741"/>
    </source>
</evidence>
<accession>A0A1H2FTX9</accession>
<dbReference type="Gene3D" id="1.10.8.60">
    <property type="match status" value="1"/>
</dbReference>
<keyword evidence="6" id="KW-1133">Transmembrane helix</keyword>